<dbReference type="AlphaFoldDB" id="A0A0D0TSD1"/>
<name>A0A0D0TSD1_CRYGA</name>
<gene>
    <name evidence="2" type="ORF">I312_00650</name>
</gene>
<dbReference type="OrthoDB" id="10431706at2759"/>
<evidence type="ECO:0000313" key="2">
    <source>
        <dbReference type="EMBL" id="KIR49562.1"/>
    </source>
</evidence>
<feature type="region of interest" description="Disordered" evidence="1">
    <location>
        <begin position="1"/>
        <end position="35"/>
    </location>
</feature>
<proteinExistence type="predicted"/>
<accession>A0A0D0TSD1</accession>
<dbReference type="EMBL" id="KN847974">
    <property type="protein sequence ID" value="KIR49562.1"/>
    <property type="molecule type" value="Genomic_DNA"/>
</dbReference>
<organism evidence="2">
    <name type="scientific">Cryptococcus bacillisporus CA1280</name>
    <dbReference type="NCBI Taxonomy" id="1296109"/>
    <lineage>
        <taxon>Eukaryota</taxon>
        <taxon>Fungi</taxon>
        <taxon>Dikarya</taxon>
        <taxon>Basidiomycota</taxon>
        <taxon>Agaricomycotina</taxon>
        <taxon>Tremellomycetes</taxon>
        <taxon>Tremellales</taxon>
        <taxon>Cryptococcaceae</taxon>
        <taxon>Cryptococcus</taxon>
        <taxon>Cryptococcus gattii species complex</taxon>
    </lineage>
</organism>
<evidence type="ECO:0000256" key="1">
    <source>
        <dbReference type="SAM" id="MobiDB-lite"/>
    </source>
</evidence>
<feature type="compositionally biased region" description="Basic and acidic residues" evidence="1">
    <location>
        <begin position="26"/>
        <end position="35"/>
    </location>
</feature>
<dbReference type="HOGENOM" id="CLU_152055_0_0_1"/>
<reference evidence="2" key="1">
    <citation type="submission" date="2015-01" db="EMBL/GenBank/DDBJ databases">
        <title>The Genome Sequence of Cryptococcus gattii CA1280.</title>
        <authorList>
            <consortium name="The Broad Institute Genomics Platform"/>
            <person name="Cuomo C."/>
            <person name="Litvintseva A."/>
            <person name="Chen Y."/>
            <person name="Heitman J."/>
            <person name="Sun S."/>
            <person name="Springer D."/>
            <person name="Dromer F."/>
            <person name="Young S."/>
            <person name="Zeng Q."/>
            <person name="Gargeya S."/>
            <person name="Abouelleil A."/>
            <person name="Alvarado L."/>
            <person name="Chapman S.B."/>
            <person name="Gainer-Dewar J."/>
            <person name="Goldberg J."/>
            <person name="Griggs A."/>
            <person name="Gujja S."/>
            <person name="Hansen M."/>
            <person name="Howarth C."/>
            <person name="Imamovic A."/>
            <person name="Larimer J."/>
            <person name="Murphy C."/>
            <person name="Naylor J."/>
            <person name="Pearson M."/>
            <person name="Priest M."/>
            <person name="Roberts A."/>
            <person name="Saif S."/>
            <person name="Shea T."/>
            <person name="Sykes S."/>
            <person name="Wortman J."/>
            <person name="Nusbaum C."/>
            <person name="Birren B."/>
        </authorList>
    </citation>
    <scope>NUCLEOTIDE SEQUENCE [LARGE SCALE GENOMIC DNA]</scope>
    <source>
        <strain evidence="2">CA1280</strain>
    </source>
</reference>
<sequence length="84" mass="9478">MVVEATKPVKDVQSPSHKTLPSLMPIHDDTLKDADDNRPVVEKTTIVERSDFLYNFEDLPREVVENIISHCDHFIPGFSSASAR</sequence>
<protein>
    <submittedName>
        <fullName evidence="2">Uncharacterized protein</fullName>
    </submittedName>
</protein>